<dbReference type="Gene3D" id="4.10.240.10">
    <property type="entry name" value="Zn(2)-C6 fungal-type DNA-binding domain"/>
    <property type="match status" value="1"/>
</dbReference>
<protein>
    <recommendedName>
        <fullName evidence="7">Zn(2)-C6 fungal-type domain-containing protein</fullName>
    </recommendedName>
</protein>
<dbReference type="PROSITE" id="PS50048">
    <property type="entry name" value="ZN2_CY6_FUNGAL_2"/>
    <property type="match status" value="1"/>
</dbReference>
<dbReference type="Pfam" id="PF00172">
    <property type="entry name" value="Zn_clus"/>
    <property type="match status" value="1"/>
</dbReference>
<evidence type="ECO:0000256" key="3">
    <source>
        <dbReference type="ARBA" id="ARBA00023015"/>
    </source>
</evidence>
<keyword evidence="2" id="KW-0479">Metal-binding</keyword>
<keyword evidence="9" id="KW-1185">Reference proteome</keyword>
<evidence type="ECO:0000259" key="7">
    <source>
        <dbReference type="PROSITE" id="PS50048"/>
    </source>
</evidence>
<reference evidence="9" key="1">
    <citation type="journal article" date="2017" name="Genome Biol.">
        <title>Comparative genomics reveals high biological diversity and specific adaptations in the industrially and medically important fungal genus Aspergillus.</title>
        <authorList>
            <person name="de Vries R.P."/>
            <person name="Riley R."/>
            <person name="Wiebenga A."/>
            <person name="Aguilar-Osorio G."/>
            <person name="Amillis S."/>
            <person name="Uchima C.A."/>
            <person name="Anderluh G."/>
            <person name="Asadollahi M."/>
            <person name="Askin M."/>
            <person name="Barry K."/>
            <person name="Battaglia E."/>
            <person name="Bayram O."/>
            <person name="Benocci T."/>
            <person name="Braus-Stromeyer S.A."/>
            <person name="Caldana C."/>
            <person name="Canovas D."/>
            <person name="Cerqueira G.C."/>
            <person name="Chen F."/>
            <person name="Chen W."/>
            <person name="Choi C."/>
            <person name="Clum A."/>
            <person name="Dos Santos R.A."/>
            <person name="Damasio A.R."/>
            <person name="Diallinas G."/>
            <person name="Emri T."/>
            <person name="Fekete E."/>
            <person name="Flipphi M."/>
            <person name="Freyberg S."/>
            <person name="Gallo A."/>
            <person name="Gournas C."/>
            <person name="Habgood R."/>
            <person name="Hainaut M."/>
            <person name="Harispe M.L."/>
            <person name="Henrissat B."/>
            <person name="Hilden K.S."/>
            <person name="Hope R."/>
            <person name="Hossain A."/>
            <person name="Karabika E."/>
            <person name="Karaffa L."/>
            <person name="Karanyi Z."/>
            <person name="Krasevec N."/>
            <person name="Kuo A."/>
            <person name="Kusch H."/>
            <person name="LaButti K."/>
            <person name="Lagendijk E.L."/>
            <person name="Lapidus A."/>
            <person name="Levasseur A."/>
            <person name="Lindquist E."/>
            <person name="Lipzen A."/>
            <person name="Logrieco A.F."/>
            <person name="MacCabe A."/>
            <person name="Maekelae M.R."/>
            <person name="Malavazi I."/>
            <person name="Melin P."/>
            <person name="Meyer V."/>
            <person name="Mielnichuk N."/>
            <person name="Miskei M."/>
            <person name="Molnar A.P."/>
            <person name="Mule G."/>
            <person name="Ngan C.Y."/>
            <person name="Orejas M."/>
            <person name="Orosz E."/>
            <person name="Ouedraogo J.P."/>
            <person name="Overkamp K.M."/>
            <person name="Park H.-S."/>
            <person name="Perrone G."/>
            <person name="Piumi F."/>
            <person name="Punt P.J."/>
            <person name="Ram A.F."/>
            <person name="Ramon A."/>
            <person name="Rauscher S."/>
            <person name="Record E."/>
            <person name="Riano-Pachon D.M."/>
            <person name="Robert V."/>
            <person name="Roehrig J."/>
            <person name="Ruller R."/>
            <person name="Salamov A."/>
            <person name="Salih N.S."/>
            <person name="Samson R.A."/>
            <person name="Sandor E."/>
            <person name="Sanguinetti M."/>
            <person name="Schuetze T."/>
            <person name="Sepcic K."/>
            <person name="Shelest E."/>
            <person name="Sherlock G."/>
            <person name="Sophianopoulou V."/>
            <person name="Squina F.M."/>
            <person name="Sun H."/>
            <person name="Susca A."/>
            <person name="Todd R.B."/>
            <person name="Tsang A."/>
            <person name="Unkles S.E."/>
            <person name="van de Wiele N."/>
            <person name="van Rossen-Uffink D."/>
            <person name="Oliveira J.V."/>
            <person name="Vesth T.C."/>
            <person name="Visser J."/>
            <person name="Yu J.-H."/>
            <person name="Zhou M."/>
            <person name="Andersen M.R."/>
            <person name="Archer D.B."/>
            <person name="Baker S.E."/>
            <person name="Benoit I."/>
            <person name="Brakhage A.A."/>
            <person name="Braus G.H."/>
            <person name="Fischer R."/>
            <person name="Frisvad J.C."/>
            <person name="Goldman G.H."/>
            <person name="Houbraken J."/>
            <person name="Oakley B."/>
            <person name="Pocsi I."/>
            <person name="Scazzocchio C."/>
            <person name="Seiboth B."/>
            <person name="vanKuyk P.A."/>
            <person name="Wortman J."/>
            <person name="Dyer P.S."/>
            <person name="Grigoriev I.V."/>
        </authorList>
    </citation>
    <scope>NUCLEOTIDE SEQUENCE [LARGE SCALE GENOMIC DNA]</scope>
    <source>
        <strain evidence="9">ITEM 5010</strain>
    </source>
</reference>
<dbReference type="GO" id="GO:0006351">
    <property type="term" value="P:DNA-templated transcription"/>
    <property type="evidence" value="ECO:0007669"/>
    <property type="project" value="InterPro"/>
</dbReference>
<keyword evidence="4" id="KW-0238">DNA-binding</keyword>
<dbReference type="PROSITE" id="PS00463">
    <property type="entry name" value="ZN2_CY6_FUNGAL_1"/>
    <property type="match status" value="1"/>
</dbReference>
<comment type="subcellular location">
    <subcellularLocation>
        <location evidence="1">Nucleus</location>
    </subcellularLocation>
</comment>
<organism evidence="8 9">
    <name type="scientific">Aspergillus carbonarius (strain ITEM 5010)</name>
    <dbReference type="NCBI Taxonomy" id="602072"/>
    <lineage>
        <taxon>Eukaryota</taxon>
        <taxon>Fungi</taxon>
        <taxon>Dikarya</taxon>
        <taxon>Ascomycota</taxon>
        <taxon>Pezizomycotina</taxon>
        <taxon>Eurotiomycetes</taxon>
        <taxon>Eurotiomycetidae</taxon>
        <taxon>Eurotiales</taxon>
        <taxon>Aspergillaceae</taxon>
        <taxon>Aspergillus</taxon>
        <taxon>Aspergillus subgen. Circumdati</taxon>
    </lineage>
</organism>
<evidence type="ECO:0000313" key="8">
    <source>
        <dbReference type="EMBL" id="OOF91373.1"/>
    </source>
</evidence>
<evidence type="ECO:0000256" key="1">
    <source>
        <dbReference type="ARBA" id="ARBA00004123"/>
    </source>
</evidence>
<dbReference type="AlphaFoldDB" id="A0A1R3RA74"/>
<dbReference type="GO" id="GO:0009893">
    <property type="term" value="P:positive regulation of metabolic process"/>
    <property type="evidence" value="ECO:0007669"/>
    <property type="project" value="UniProtKB-ARBA"/>
</dbReference>
<dbReference type="VEuPathDB" id="FungiDB:ASPCADRAFT_57525"/>
<dbReference type="SUPFAM" id="SSF57701">
    <property type="entry name" value="Zn2/Cys6 DNA-binding domain"/>
    <property type="match status" value="1"/>
</dbReference>
<dbReference type="PANTHER" id="PTHR47338:SF3">
    <property type="entry name" value="C6 FINGER DOMAIN TRANSCRIPTION FACTOR DBAA-RELATED"/>
    <property type="match status" value="1"/>
</dbReference>
<dbReference type="GO" id="GO:0000981">
    <property type="term" value="F:DNA-binding transcription factor activity, RNA polymerase II-specific"/>
    <property type="evidence" value="ECO:0007669"/>
    <property type="project" value="InterPro"/>
</dbReference>
<dbReference type="PANTHER" id="PTHR47338">
    <property type="entry name" value="ZN(II)2CYS6 TRANSCRIPTION FACTOR (EUROFUNG)-RELATED"/>
    <property type="match status" value="1"/>
</dbReference>
<dbReference type="OrthoDB" id="3037908at2759"/>
<sequence length="519" mass="58363">MSSPSNEQSQSRNRPGSACAECRRRKMRCNGKHPACDNCSTAGIECIFSPQTSRRGPKKGHLKSLQKRIEYLEGRLIGQGHRQPTEIAIDNKIVSVRPPSRGWTGESQLNVLLDDFHAPGTVPVPPSIGGIPISELLHAELTTNKSASRRCLQYAMWTLTASMSAQLHHLCDILYRFTQKLLGFLQLANDHIEIYEIEHVQAWLILAVYEFTHHSFHHAWMSAGQGIRLVQLMNLHRMDINENGPDFRRICGTDEFICEEQKRRVFWMAYVLDRFISLSLENPLTFDERIIATRLPATEEAFQTGQLSQPTGFLSELIAAGDSPPQTELTDWIVLATLCGQSMSHRQQTTAEQAHCGLSNSFWERHRWLDAILVQKAQAISTLRPVLLTMPADPMPVFLNLVAQSTLLSHCTAIELLGSVTESHETAQCRQRALMAAQEIVRLTGVVSQLSYFEIHPFMPLPVILCAGFLMHQSMDASYALQLQEILGTVQHLARTNYLCREWAIQHCHLFAPADNGSA</sequence>
<dbReference type="SMART" id="SM00066">
    <property type="entry name" value="GAL4"/>
    <property type="match status" value="1"/>
</dbReference>
<dbReference type="CDD" id="cd12148">
    <property type="entry name" value="fungal_TF_MHR"/>
    <property type="match status" value="1"/>
</dbReference>
<dbReference type="InterPro" id="IPR007219">
    <property type="entry name" value="XnlR_reg_dom"/>
</dbReference>
<dbReference type="InterPro" id="IPR001138">
    <property type="entry name" value="Zn2Cys6_DnaBD"/>
</dbReference>
<proteinExistence type="predicted"/>
<dbReference type="CDD" id="cd00067">
    <property type="entry name" value="GAL4"/>
    <property type="match status" value="1"/>
</dbReference>
<evidence type="ECO:0000256" key="6">
    <source>
        <dbReference type="ARBA" id="ARBA00023242"/>
    </source>
</evidence>
<keyword evidence="6" id="KW-0539">Nucleus</keyword>
<dbReference type="GO" id="GO:0003677">
    <property type="term" value="F:DNA binding"/>
    <property type="evidence" value="ECO:0007669"/>
    <property type="project" value="UniProtKB-KW"/>
</dbReference>
<dbReference type="InterPro" id="IPR036864">
    <property type="entry name" value="Zn2-C6_fun-type_DNA-bd_sf"/>
</dbReference>
<evidence type="ECO:0000256" key="2">
    <source>
        <dbReference type="ARBA" id="ARBA00022723"/>
    </source>
</evidence>
<feature type="domain" description="Zn(2)-C6 fungal-type" evidence="7">
    <location>
        <begin position="18"/>
        <end position="48"/>
    </location>
</feature>
<evidence type="ECO:0000256" key="5">
    <source>
        <dbReference type="ARBA" id="ARBA00023163"/>
    </source>
</evidence>
<dbReference type="EMBL" id="KV907511">
    <property type="protein sequence ID" value="OOF91373.1"/>
    <property type="molecule type" value="Genomic_DNA"/>
</dbReference>
<keyword evidence="3" id="KW-0805">Transcription regulation</keyword>
<dbReference type="GO" id="GO:0005634">
    <property type="term" value="C:nucleus"/>
    <property type="evidence" value="ECO:0007669"/>
    <property type="project" value="UniProtKB-SubCell"/>
</dbReference>
<gene>
    <name evidence="8" type="ORF">ASPCADRAFT_57525</name>
</gene>
<dbReference type="Pfam" id="PF04082">
    <property type="entry name" value="Fungal_trans"/>
    <property type="match status" value="1"/>
</dbReference>
<evidence type="ECO:0000313" key="9">
    <source>
        <dbReference type="Proteomes" id="UP000188318"/>
    </source>
</evidence>
<dbReference type="Proteomes" id="UP000188318">
    <property type="component" value="Unassembled WGS sequence"/>
</dbReference>
<dbReference type="InterPro" id="IPR050815">
    <property type="entry name" value="TF_fung"/>
</dbReference>
<evidence type="ECO:0000256" key="4">
    <source>
        <dbReference type="ARBA" id="ARBA00023125"/>
    </source>
</evidence>
<dbReference type="OMA" id="DWINTES"/>
<accession>A0A1R3RA74</accession>
<dbReference type="SMART" id="SM00906">
    <property type="entry name" value="Fungal_trans"/>
    <property type="match status" value="1"/>
</dbReference>
<keyword evidence="5" id="KW-0804">Transcription</keyword>
<dbReference type="GO" id="GO:0008270">
    <property type="term" value="F:zinc ion binding"/>
    <property type="evidence" value="ECO:0007669"/>
    <property type="project" value="InterPro"/>
</dbReference>
<name>A0A1R3RA74_ASPC5</name>